<evidence type="ECO:0000313" key="5">
    <source>
        <dbReference type="Proteomes" id="UP000289437"/>
    </source>
</evidence>
<feature type="transmembrane region" description="Helical" evidence="2">
    <location>
        <begin position="296"/>
        <end position="321"/>
    </location>
</feature>
<dbReference type="GO" id="GO:0016020">
    <property type="term" value="C:membrane"/>
    <property type="evidence" value="ECO:0007669"/>
    <property type="project" value="TreeGrafter"/>
</dbReference>
<accession>A0A4Q0T4V5</accession>
<feature type="region of interest" description="Disordered" evidence="1">
    <location>
        <begin position="1"/>
        <end position="31"/>
    </location>
</feature>
<reference evidence="4 5" key="1">
    <citation type="submission" date="2018-11" db="EMBL/GenBank/DDBJ databases">
        <authorList>
            <person name="Mardanov A.V."/>
            <person name="Ravin N.V."/>
            <person name="Dedysh S.N."/>
        </authorList>
    </citation>
    <scope>NUCLEOTIDE SEQUENCE [LARGE SCALE GENOMIC DNA]</scope>
    <source>
        <strain evidence="4 5">AF10</strain>
    </source>
</reference>
<dbReference type="PANTHER" id="PTHR23028:SF53">
    <property type="entry name" value="ACYL_TRANSF_3 DOMAIN-CONTAINING PROTEIN"/>
    <property type="match status" value="1"/>
</dbReference>
<keyword evidence="5" id="KW-1185">Reference proteome</keyword>
<keyword evidence="2" id="KW-1133">Transmembrane helix</keyword>
<proteinExistence type="predicted"/>
<dbReference type="InterPro" id="IPR050879">
    <property type="entry name" value="Acyltransferase_3"/>
</dbReference>
<feature type="transmembrane region" description="Helical" evidence="2">
    <location>
        <begin position="176"/>
        <end position="195"/>
    </location>
</feature>
<feature type="transmembrane region" description="Helical" evidence="2">
    <location>
        <begin position="47"/>
        <end position="66"/>
    </location>
</feature>
<evidence type="ECO:0000256" key="1">
    <source>
        <dbReference type="SAM" id="MobiDB-lite"/>
    </source>
</evidence>
<feature type="transmembrane region" description="Helical" evidence="2">
    <location>
        <begin position="231"/>
        <end position="252"/>
    </location>
</feature>
<feature type="transmembrane region" description="Helical" evidence="2">
    <location>
        <begin position="264"/>
        <end position="284"/>
    </location>
</feature>
<evidence type="ECO:0000256" key="2">
    <source>
        <dbReference type="SAM" id="Phobius"/>
    </source>
</evidence>
<evidence type="ECO:0000259" key="3">
    <source>
        <dbReference type="Pfam" id="PF01757"/>
    </source>
</evidence>
<feature type="transmembrane region" description="Helical" evidence="2">
    <location>
        <begin position="81"/>
        <end position="100"/>
    </location>
</feature>
<keyword evidence="2" id="KW-0812">Transmembrane</keyword>
<dbReference type="InterPro" id="IPR002656">
    <property type="entry name" value="Acyl_transf_3_dom"/>
</dbReference>
<organism evidence="4 5">
    <name type="scientific">Granulicella sibirica</name>
    <dbReference type="NCBI Taxonomy" id="2479048"/>
    <lineage>
        <taxon>Bacteria</taxon>
        <taxon>Pseudomonadati</taxon>
        <taxon>Acidobacteriota</taxon>
        <taxon>Terriglobia</taxon>
        <taxon>Terriglobales</taxon>
        <taxon>Acidobacteriaceae</taxon>
        <taxon>Granulicella</taxon>
    </lineage>
</organism>
<reference evidence="5" key="2">
    <citation type="submission" date="2019-02" db="EMBL/GenBank/DDBJ databases">
        <title>Granulicella sibirica sp. nov., a psychrotolerant acidobacterium isolated from an organic soil layer in forested tundra, West Siberia.</title>
        <authorList>
            <person name="Oshkin I.Y."/>
            <person name="Kulichevskaya I.S."/>
            <person name="Rijpstra W.I.C."/>
            <person name="Sinninghe Damste J.S."/>
            <person name="Rakitin A.L."/>
            <person name="Ravin N.V."/>
            <person name="Dedysh S.N."/>
        </authorList>
    </citation>
    <scope>NUCLEOTIDE SEQUENCE [LARGE SCALE GENOMIC DNA]</scope>
    <source>
        <strain evidence="5">AF10</strain>
    </source>
</reference>
<dbReference type="PANTHER" id="PTHR23028">
    <property type="entry name" value="ACETYLTRANSFERASE"/>
    <property type="match status" value="1"/>
</dbReference>
<feature type="transmembrane region" description="Helical" evidence="2">
    <location>
        <begin position="202"/>
        <end position="219"/>
    </location>
</feature>
<name>A0A4Q0T4V5_9BACT</name>
<sequence length="403" mass="44712">MHGTLPVRTASTPPEMPGLSSSSADSAGSDRLSKPSIPRFYRPELDALRAFAFILVFNHHILGAPIDSTFRISSVIQESGAAGVCIFFMLSSFLITELLLREKERTGTIHIKNFYIRRVLRIQPLYLLAVGIAFFLPHVLHTGTFIGNQLAPYLLLCGNWATAAHGWARNPGLEPLWSISVEEQFYLIWPALALYRGKKGMIYASLFVLPVAWAVDYLLPMSGVAKSPALWVNSVSQFQFFVIGALLAIYLHHRSYRLATGLRIVAFISGMMLLAFAAFPLNFIDVKIPSTPMQVLLGYLCLDAGCLLIFFSVLGAEVPLIARPLIYLGKISYGLYIFHMLVRSVVGEAIGRVTHSVGHHQLLPFYLLTAAGSIVIAAASYRFYEKPFLRLKDRFTFVPSRAA</sequence>
<gene>
    <name evidence="4" type="ORF">GRAN_1697</name>
</gene>
<dbReference type="GO" id="GO:0000271">
    <property type="term" value="P:polysaccharide biosynthetic process"/>
    <property type="evidence" value="ECO:0007669"/>
    <property type="project" value="TreeGrafter"/>
</dbReference>
<dbReference type="EMBL" id="RDSM01000001">
    <property type="protein sequence ID" value="RXH58387.1"/>
    <property type="molecule type" value="Genomic_DNA"/>
</dbReference>
<feature type="transmembrane region" description="Helical" evidence="2">
    <location>
        <begin position="363"/>
        <end position="384"/>
    </location>
</feature>
<feature type="transmembrane region" description="Helical" evidence="2">
    <location>
        <begin position="120"/>
        <end position="140"/>
    </location>
</feature>
<keyword evidence="4" id="KW-0012">Acyltransferase</keyword>
<protein>
    <submittedName>
        <fullName evidence="4">Acyltransferase 3</fullName>
    </submittedName>
</protein>
<keyword evidence="4" id="KW-0808">Transferase</keyword>
<dbReference type="AlphaFoldDB" id="A0A4Q0T4V5"/>
<comment type="caution">
    <text evidence="4">The sequence shown here is derived from an EMBL/GenBank/DDBJ whole genome shotgun (WGS) entry which is preliminary data.</text>
</comment>
<dbReference type="Pfam" id="PF01757">
    <property type="entry name" value="Acyl_transf_3"/>
    <property type="match status" value="1"/>
</dbReference>
<keyword evidence="2" id="KW-0472">Membrane</keyword>
<dbReference type="GO" id="GO:0016747">
    <property type="term" value="F:acyltransferase activity, transferring groups other than amino-acyl groups"/>
    <property type="evidence" value="ECO:0007669"/>
    <property type="project" value="InterPro"/>
</dbReference>
<feature type="transmembrane region" description="Helical" evidence="2">
    <location>
        <begin position="333"/>
        <end position="351"/>
    </location>
</feature>
<evidence type="ECO:0000313" key="4">
    <source>
        <dbReference type="EMBL" id="RXH58387.1"/>
    </source>
</evidence>
<feature type="compositionally biased region" description="Low complexity" evidence="1">
    <location>
        <begin position="18"/>
        <end position="30"/>
    </location>
</feature>
<feature type="domain" description="Acyltransferase 3" evidence="3">
    <location>
        <begin position="43"/>
        <end position="379"/>
    </location>
</feature>
<dbReference type="Proteomes" id="UP000289437">
    <property type="component" value="Unassembled WGS sequence"/>
</dbReference>